<evidence type="ECO:0000313" key="2">
    <source>
        <dbReference type="Proteomes" id="UP000515124"/>
    </source>
</evidence>
<sequence>MGFLQHRKRNSWVITRATDAALEFQRINDRHIQSHQTRNIGAEFWVTPKENFVKVNFDGAWSASDITAGIGTVIRDQFGSFCAGSAAPILCQSALAAEAEAAISGLHLAAINGNKKVIMESDSKVLIDGIKGGMRNCAWGIFPLILHTLLDGAFEMAINSNILTRKFHLNTVSLTLSPIDFPFGYCLV</sequence>
<dbReference type="CDD" id="cd06222">
    <property type="entry name" value="RNase_H_like"/>
    <property type="match status" value="1"/>
</dbReference>
<feature type="domain" description="RNase H type-1" evidence="1">
    <location>
        <begin position="56"/>
        <end position="134"/>
    </location>
</feature>
<reference evidence="3" key="1">
    <citation type="submission" date="2025-08" db="UniProtKB">
        <authorList>
            <consortium name="RefSeq"/>
        </authorList>
    </citation>
    <scope>IDENTIFICATION</scope>
</reference>
<dbReference type="Pfam" id="PF13456">
    <property type="entry name" value="RVT_3"/>
    <property type="match status" value="1"/>
</dbReference>
<dbReference type="GeneID" id="110758301"/>
<dbReference type="GO" id="GO:0003676">
    <property type="term" value="F:nucleic acid binding"/>
    <property type="evidence" value="ECO:0007669"/>
    <property type="project" value="InterPro"/>
</dbReference>
<dbReference type="Gene3D" id="3.30.420.10">
    <property type="entry name" value="Ribonuclease H-like superfamily/Ribonuclease H"/>
    <property type="match status" value="1"/>
</dbReference>
<dbReference type="KEGG" id="pavi:110758301"/>
<dbReference type="GO" id="GO:0004523">
    <property type="term" value="F:RNA-DNA hybrid ribonuclease activity"/>
    <property type="evidence" value="ECO:0007669"/>
    <property type="project" value="InterPro"/>
</dbReference>
<organism evidence="2 3">
    <name type="scientific">Prunus avium</name>
    <name type="common">Cherry</name>
    <name type="synonym">Cerasus avium</name>
    <dbReference type="NCBI Taxonomy" id="42229"/>
    <lineage>
        <taxon>Eukaryota</taxon>
        <taxon>Viridiplantae</taxon>
        <taxon>Streptophyta</taxon>
        <taxon>Embryophyta</taxon>
        <taxon>Tracheophyta</taxon>
        <taxon>Spermatophyta</taxon>
        <taxon>Magnoliopsida</taxon>
        <taxon>eudicotyledons</taxon>
        <taxon>Gunneridae</taxon>
        <taxon>Pentapetalae</taxon>
        <taxon>rosids</taxon>
        <taxon>fabids</taxon>
        <taxon>Rosales</taxon>
        <taxon>Rosaceae</taxon>
        <taxon>Amygdaloideae</taxon>
        <taxon>Amygdaleae</taxon>
        <taxon>Prunus</taxon>
    </lineage>
</organism>
<dbReference type="InterPro" id="IPR036397">
    <property type="entry name" value="RNaseH_sf"/>
</dbReference>
<dbReference type="AlphaFoldDB" id="A0A6P5SNK4"/>
<name>A0A6P5SNK4_PRUAV</name>
<evidence type="ECO:0000313" key="3">
    <source>
        <dbReference type="RefSeq" id="XP_021815817.1"/>
    </source>
</evidence>
<dbReference type="Proteomes" id="UP000515124">
    <property type="component" value="Unplaced"/>
</dbReference>
<dbReference type="InterPro" id="IPR044730">
    <property type="entry name" value="RNase_H-like_dom_plant"/>
</dbReference>
<dbReference type="InterPro" id="IPR052929">
    <property type="entry name" value="RNase_H-like_EbsB-rel"/>
</dbReference>
<dbReference type="SUPFAM" id="SSF53098">
    <property type="entry name" value="Ribonuclease H-like"/>
    <property type="match status" value="1"/>
</dbReference>
<dbReference type="PANTHER" id="PTHR47074">
    <property type="entry name" value="BNAC02G40300D PROTEIN"/>
    <property type="match status" value="1"/>
</dbReference>
<dbReference type="InterPro" id="IPR002156">
    <property type="entry name" value="RNaseH_domain"/>
</dbReference>
<proteinExistence type="predicted"/>
<evidence type="ECO:0000259" key="1">
    <source>
        <dbReference type="Pfam" id="PF13456"/>
    </source>
</evidence>
<keyword evidence="2" id="KW-1185">Reference proteome</keyword>
<dbReference type="InterPro" id="IPR012337">
    <property type="entry name" value="RNaseH-like_sf"/>
</dbReference>
<dbReference type="PANTHER" id="PTHR47074:SF73">
    <property type="entry name" value="OS04G0448401 PROTEIN"/>
    <property type="match status" value="1"/>
</dbReference>
<gene>
    <name evidence="3" type="primary">LOC110758301</name>
</gene>
<dbReference type="RefSeq" id="XP_021815817.1">
    <property type="nucleotide sequence ID" value="XM_021960125.1"/>
</dbReference>
<accession>A0A6P5SNK4</accession>
<protein>
    <submittedName>
        <fullName evidence="3">Uncharacterized protein LOC110758301</fullName>
    </submittedName>
</protein>